<accession>A0A0S4JTL4</accession>
<dbReference type="InterPro" id="IPR000642">
    <property type="entry name" value="Peptidase_M41"/>
</dbReference>
<dbReference type="OMA" id="WVVPFIF"/>
<evidence type="ECO:0000256" key="4">
    <source>
        <dbReference type="ARBA" id="ARBA00022670"/>
    </source>
</evidence>
<keyword evidence="4" id="KW-0645">Protease</keyword>
<dbReference type="SUPFAM" id="SSF140990">
    <property type="entry name" value="FtsH protease domain-like"/>
    <property type="match status" value="1"/>
</dbReference>
<dbReference type="EMBL" id="CYKH01002075">
    <property type="protein sequence ID" value="CUG92699.1"/>
    <property type="molecule type" value="Genomic_DNA"/>
</dbReference>
<comment type="similarity">
    <text evidence="2">In the C-terminal section; belongs to the peptidase M41 family.</text>
</comment>
<proteinExistence type="inferred from homology"/>
<keyword evidence="7" id="KW-0378">Hydrolase</keyword>
<dbReference type="InterPro" id="IPR027417">
    <property type="entry name" value="P-loop_NTPase"/>
</dbReference>
<feature type="region of interest" description="Disordered" evidence="11">
    <location>
        <begin position="98"/>
        <end position="137"/>
    </location>
</feature>
<feature type="domain" description="AAA+ ATPase" evidence="13">
    <location>
        <begin position="330"/>
        <end position="470"/>
    </location>
</feature>
<comment type="similarity">
    <text evidence="3">In the N-terminal section; belongs to the AAA ATPase family.</text>
</comment>
<dbReference type="OrthoDB" id="1413014at2759"/>
<reference evidence="15" key="1">
    <citation type="submission" date="2015-09" db="EMBL/GenBank/DDBJ databases">
        <authorList>
            <consortium name="Pathogen Informatics"/>
        </authorList>
    </citation>
    <scope>NUCLEOTIDE SEQUENCE [LARGE SCALE GENOMIC DNA]</scope>
    <source>
        <strain evidence="15">Lake Konstanz</strain>
    </source>
</reference>
<evidence type="ECO:0000256" key="11">
    <source>
        <dbReference type="SAM" id="MobiDB-lite"/>
    </source>
</evidence>
<evidence type="ECO:0000256" key="2">
    <source>
        <dbReference type="ARBA" id="ARBA00010044"/>
    </source>
</evidence>
<keyword evidence="8" id="KW-0862">Zinc</keyword>
<dbReference type="Pfam" id="PF01434">
    <property type="entry name" value="Peptidase_M41"/>
    <property type="match status" value="1"/>
</dbReference>
<keyword evidence="6" id="KW-0547">Nucleotide-binding</keyword>
<organism evidence="14 15">
    <name type="scientific">Bodo saltans</name>
    <name type="common">Flagellated protozoan</name>
    <dbReference type="NCBI Taxonomy" id="75058"/>
    <lineage>
        <taxon>Eukaryota</taxon>
        <taxon>Discoba</taxon>
        <taxon>Euglenozoa</taxon>
        <taxon>Kinetoplastea</taxon>
        <taxon>Metakinetoplastina</taxon>
        <taxon>Eubodonida</taxon>
        <taxon>Bodonidae</taxon>
        <taxon>Bodo</taxon>
    </lineage>
</organism>
<dbReference type="PANTHER" id="PTHR43655:SF2">
    <property type="entry name" value="AFG3 LIKE MATRIX AAA PEPTIDASE SUBUNIT 2, ISOFORM A"/>
    <property type="match status" value="1"/>
</dbReference>
<dbReference type="GO" id="GO:0016887">
    <property type="term" value="F:ATP hydrolysis activity"/>
    <property type="evidence" value="ECO:0007669"/>
    <property type="project" value="InterPro"/>
</dbReference>
<keyword evidence="10" id="KW-0482">Metalloprotease</keyword>
<keyword evidence="12" id="KW-1133">Transmembrane helix</keyword>
<dbReference type="PANTHER" id="PTHR43655">
    <property type="entry name" value="ATP-DEPENDENT PROTEASE"/>
    <property type="match status" value="1"/>
</dbReference>
<feature type="transmembrane region" description="Helical" evidence="12">
    <location>
        <begin position="239"/>
        <end position="262"/>
    </location>
</feature>
<keyword evidence="12" id="KW-0472">Membrane</keyword>
<dbReference type="Gene3D" id="3.40.50.300">
    <property type="entry name" value="P-loop containing nucleotide triphosphate hydrolases"/>
    <property type="match status" value="1"/>
</dbReference>
<evidence type="ECO:0000256" key="8">
    <source>
        <dbReference type="ARBA" id="ARBA00022833"/>
    </source>
</evidence>
<feature type="compositionally biased region" description="Low complexity" evidence="11">
    <location>
        <begin position="506"/>
        <end position="529"/>
    </location>
</feature>
<dbReference type="Gene3D" id="1.10.8.60">
    <property type="match status" value="1"/>
</dbReference>
<gene>
    <name evidence="14" type="ORF">BSAL_38920</name>
</gene>
<feature type="compositionally biased region" description="Low complexity" evidence="11">
    <location>
        <begin position="101"/>
        <end position="114"/>
    </location>
</feature>
<dbReference type="Proteomes" id="UP000051952">
    <property type="component" value="Unassembled WGS sequence"/>
</dbReference>
<evidence type="ECO:0000256" key="7">
    <source>
        <dbReference type="ARBA" id="ARBA00022801"/>
    </source>
</evidence>
<sequence>MLRRRIVSQGSRSCGACAREFHHREGPYETTPTDATSSTTEAAAASSRLLKGAMFAPIAHFAVHQPNWAYTVSRSCSSLLRKSLGKTSISHLLPSTWQLRTSGGKKPPTGGEKPPSSDDNDNDKGGKNPTEADEPEDEMTARVTFFVFGAFVASYILYRFALPAGELTGWSTIMGIADKITDVFIYQNYIQVVTDEKKYYLGTYDDEHTNEKLTKVHDHYKEGQQVNFEVLGTPLAEKVLYGFGIVAWIVPFIFFPSFVMILTRAMGTAVTTASGGDGRSKIKQMNFVVQYSSKTRFHDIAGMKEAKKEITEIVDFLRTPQRYTRLGAKIPTGALLLGPPGTGKTLLAKAVAGEAGIGFIPVCGSDFVELYVGMGALRVRQLFELAKKQRCIVYIDEIDAIGMKRQGAGHGEKQEQEHTLNELLTQLDGFGSNRGQVMILASSNVPQDQLDPALIRPGRFDRIVYVDSPVVKERIEIFKVHLCKLKLVSDDSDVAATAAAVGNDDDIAAASPSSSTDAASSSAQQPQQGAEEHIKKDNALAICTSRDSTTTTNTSGVGSSTSDASDGESSAASTIGAEFDIESLLKTKTETERRLIDNYAERMSGLCPGFVGADIANVCNEAAILAARENCSHVSINHLERSIDRVLAGIEHRSRVLSDFEKRVVAHHEAGHAVAGWFLKRADPLMKVSIVPRGGSALGYAQYLPNESKSRTANEIFDSMCVRGRVAEKIFFDHLSTGASDDLQKVCRMAYSHVTSFGGVTVYHPQGSEATRYVKPFGSAISDKMDDAAKVLVDKAYDATTKLLTEKKFEMELLAQHLLKHELLTFDDVVKYLGTRETRDEDRKRGI</sequence>
<dbReference type="InterPro" id="IPR003959">
    <property type="entry name" value="ATPase_AAA_core"/>
</dbReference>
<dbReference type="InterPro" id="IPR037219">
    <property type="entry name" value="Peptidase_M41-like"/>
</dbReference>
<keyword evidence="12" id="KW-0812">Transmembrane</keyword>
<evidence type="ECO:0000256" key="10">
    <source>
        <dbReference type="ARBA" id="ARBA00023049"/>
    </source>
</evidence>
<dbReference type="SUPFAM" id="SSF52540">
    <property type="entry name" value="P-loop containing nucleoside triphosphate hydrolases"/>
    <property type="match status" value="1"/>
</dbReference>
<feature type="region of interest" description="Disordered" evidence="11">
    <location>
        <begin position="506"/>
        <end position="572"/>
    </location>
</feature>
<dbReference type="GO" id="GO:0046872">
    <property type="term" value="F:metal ion binding"/>
    <property type="evidence" value="ECO:0007669"/>
    <property type="project" value="UniProtKB-KW"/>
</dbReference>
<dbReference type="InterPro" id="IPR050928">
    <property type="entry name" value="ATP-dep_Zn_Metalloprotease"/>
</dbReference>
<keyword evidence="9" id="KW-0067">ATP-binding</keyword>
<dbReference type="FunFam" id="3.40.50.300:FF:000982">
    <property type="entry name" value="Inactive ATP-dependent zinc metalloprotease FTSHI 2 like"/>
    <property type="match status" value="1"/>
</dbReference>
<dbReference type="Pfam" id="PF17862">
    <property type="entry name" value="AAA_lid_3"/>
    <property type="match status" value="1"/>
</dbReference>
<evidence type="ECO:0000259" key="13">
    <source>
        <dbReference type="SMART" id="SM00382"/>
    </source>
</evidence>
<dbReference type="GO" id="GO:0005745">
    <property type="term" value="C:m-AAA complex"/>
    <property type="evidence" value="ECO:0007669"/>
    <property type="project" value="TreeGrafter"/>
</dbReference>
<dbReference type="GO" id="GO:0005524">
    <property type="term" value="F:ATP binding"/>
    <property type="evidence" value="ECO:0007669"/>
    <property type="project" value="UniProtKB-KW"/>
</dbReference>
<keyword evidence="5" id="KW-0479">Metal-binding</keyword>
<evidence type="ECO:0000256" key="6">
    <source>
        <dbReference type="ARBA" id="ARBA00022741"/>
    </source>
</evidence>
<dbReference type="Pfam" id="PF00004">
    <property type="entry name" value="AAA"/>
    <property type="match status" value="1"/>
</dbReference>
<name>A0A0S4JTL4_BODSA</name>
<dbReference type="SMART" id="SM00382">
    <property type="entry name" value="AAA"/>
    <property type="match status" value="1"/>
</dbReference>
<dbReference type="AlphaFoldDB" id="A0A0S4JTL4"/>
<comment type="cofactor">
    <cofactor evidence="1">
        <name>Zn(2+)</name>
        <dbReference type="ChEBI" id="CHEBI:29105"/>
    </cofactor>
</comment>
<keyword evidence="15" id="KW-1185">Reference proteome</keyword>
<evidence type="ECO:0000256" key="3">
    <source>
        <dbReference type="ARBA" id="ARBA00010550"/>
    </source>
</evidence>
<dbReference type="InterPro" id="IPR003593">
    <property type="entry name" value="AAA+_ATPase"/>
</dbReference>
<dbReference type="InterPro" id="IPR041569">
    <property type="entry name" value="AAA_lid_3"/>
</dbReference>
<evidence type="ECO:0000256" key="1">
    <source>
        <dbReference type="ARBA" id="ARBA00001947"/>
    </source>
</evidence>
<dbReference type="Gene3D" id="1.20.58.760">
    <property type="entry name" value="Peptidase M41"/>
    <property type="match status" value="1"/>
</dbReference>
<evidence type="ECO:0000256" key="12">
    <source>
        <dbReference type="SAM" id="Phobius"/>
    </source>
</evidence>
<dbReference type="GO" id="GO:0034982">
    <property type="term" value="P:mitochondrial protein processing"/>
    <property type="evidence" value="ECO:0007669"/>
    <property type="project" value="TreeGrafter"/>
</dbReference>
<evidence type="ECO:0000256" key="5">
    <source>
        <dbReference type="ARBA" id="ARBA00022723"/>
    </source>
</evidence>
<dbReference type="CDD" id="cd19501">
    <property type="entry name" value="RecA-like_FtsH"/>
    <property type="match status" value="1"/>
</dbReference>
<feature type="transmembrane region" description="Helical" evidence="12">
    <location>
        <begin position="143"/>
        <end position="161"/>
    </location>
</feature>
<evidence type="ECO:0000313" key="15">
    <source>
        <dbReference type="Proteomes" id="UP000051952"/>
    </source>
</evidence>
<protein>
    <submittedName>
        <fullName evidence="14">ATP-dependent zinc metallopeptidase, putative</fullName>
    </submittedName>
</protein>
<dbReference type="VEuPathDB" id="TriTrypDB:BSAL_38920"/>
<dbReference type="GO" id="GO:0004222">
    <property type="term" value="F:metalloendopeptidase activity"/>
    <property type="evidence" value="ECO:0007669"/>
    <property type="project" value="InterPro"/>
</dbReference>
<evidence type="ECO:0000256" key="9">
    <source>
        <dbReference type="ARBA" id="ARBA00022840"/>
    </source>
</evidence>
<feature type="compositionally biased region" description="Low complexity" evidence="11">
    <location>
        <begin position="544"/>
        <end position="572"/>
    </location>
</feature>
<dbReference type="GO" id="GO:0004176">
    <property type="term" value="F:ATP-dependent peptidase activity"/>
    <property type="evidence" value="ECO:0007669"/>
    <property type="project" value="InterPro"/>
</dbReference>
<evidence type="ECO:0000313" key="14">
    <source>
        <dbReference type="EMBL" id="CUG92699.1"/>
    </source>
</evidence>